<dbReference type="EMBL" id="PHUF01000004">
    <property type="protein sequence ID" value="PKB14917.1"/>
    <property type="molecule type" value="Genomic_DNA"/>
</dbReference>
<comment type="caution">
    <text evidence="1">The sequence shown here is derived from an EMBL/GenBank/DDBJ whole genome shotgun (WGS) entry which is preliminary data.</text>
</comment>
<protein>
    <submittedName>
        <fullName evidence="1">Uncharacterized protein</fullName>
    </submittedName>
</protein>
<organism evidence="1 2">
    <name type="scientific">Novosphingobium kunmingense</name>
    <dbReference type="NCBI Taxonomy" id="1211806"/>
    <lineage>
        <taxon>Bacteria</taxon>
        <taxon>Pseudomonadati</taxon>
        <taxon>Pseudomonadota</taxon>
        <taxon>Alphaproteobacteria</taxon>
        <taxon>Sphingomonadales</taxon>
        <taxon>Sphingomonadaceae</taxon>
        <taxon>Novosphingobium</taxon>
    </lineage>
</organism>
<dbReference type="RefSeq" id="WP_100867696.1">
    <property type="nucleotide sequence ID" value="NZ_PHUF01000004.1"/>
</dbReference>
<evidence type="ECO:0000313" key="1">
    <source>
        <dbReference type="EMBL" id="PKB14917.1"/>
    </source>
</evidence>
<dbReference type="Pfam" id="PF20137">
    <property type="entry name" value="BubE"/>
    <property type="match status" value="1"/>
</dbReference>
<gene>
    <name evidence="1" type="ORF">B0I00_2519</name>
</gene>
<keyword evidence="2" id="KW-1185">Reference proteome</keyword>
<reference evidence="1 2" key="1">
    <citation type="submission" date="2017-11" db="EMBL/GenBank/DDBJ databases">
        <title>Genomic Encyclopedia of Type Strains, Phase III (KMG-III): the genomes of soil and plant-associated and newly described type strains.</title>
        <authorList>
            <person name="Whitman W."/>
        </authorList>
    </citation>
    <scope>NUCLEOTIDE SEQUENCE [LARGE SCALE GENOMIC DNA]</scope>
    <source>
        <strain evidence="1 2">CGMCC 1.12274</strain>
    </source>
</reference>
<dbReference type="AlphaFoldDB" id="A0A2N0H7L6"/>
<dbReference type="OrthoDB" id="8256264at2"/>
<dbReference type="InterPro" id="IPR045384">
    <property type="entry name" value="DUF6527"/>
</dbReference>
<accession>A0A2N0H7L6</accession>
<name>A0A2N0H7L6_9SPHN</name>
<sequence length="114" mass="13204">MSKRKSLPRRVGLWLQDKYFARWGSYRVVEDEDLPDEATPGKLYLVGEDGRYWIAAMRCPCGCGNLLEMNLLADSEPVWLLRVVADVPTLHPSVWRKDGCRAHFLLRNGRIIWC</sequence>
<dbReference type="Proteomes" id="UP000232587">
    <property type="component" value="Unassembled WGS sequence"/>
</dbReference>
<evidence type="ECO:0000313" key="2">
    <source>
        <dbReference type="Proteomes" id="UP000232587"/>
    </source>
</evidence>
<proteinExistence type="predicted"/>